<dbReference type="SMART" id="SM01359">
    <property type="entry name" value="A2M_N_2"/>
    <property type="match status" value="1"/>
</dbReference>
<keyword evidence="4" id="KW-0732">Signal</keyword>
<dbReference type="Gene3D" id="1.50.10.20">
    <property type="match status" value="1"/>
</dbReference>
<dbReference type="Pfam" id="PF00207">
    <property type="entry name" value="A2M"/>
    <property type="match status" value="1"/>
</dbReference>
<dbReference type="Pfam" id="PF07677">
    <property type="entry name" value="A2M_recep"/>
    <property type="match status" value="1"/>
</dbReference>
<dbReference type="Pfam" id="PF17789">
    <property type="entry name" value="MG4"/>
    <property type="match status" value="1"/>
</dbReference>
<dbReference type="Pfam" id="PF07678">
    <property type="entry name" value="TED_complement"/>
    <property type="match status" value="1"/>
</dbReference>
<dbReference type="FunFam" id="2.60.40.10:FF:000155">
    <property type="entry name" value="complement C3 isoform X1"/>
    <property type="match status" value="1"/>
</dbReference>
<dbReference type="Gene3D" id="2.20.130.20">
    <property type="match status" value="1"/>
</dbReference>
<dbReference type="Gene3D" id="6.20.50.160">
    <property type="match status" value="1"/>
</dbReference>
<dbReference type="InterPro" id="IPR040839">
    <property type="entry name" value="MG4"/>
</dbReference>
<dbReference type="Gene3D" id="2.60.40.10">
    <property type="entry name" value="Immunoglobulins"/>
    <property type="match status" value="2"/>
</dbReference>
<dbReference type="Pfam" id="PF17790">
    <property type="entry name" value="MG1"/>
    <property type="match status" value="1"/>
</dbReference>
<dbReference type="CDD" id="cd00017">
    <property type="entry name" value="ANATO"/>
    <property type="match status" value="1"/>
</dbReference>
<evidence type="ECO:0000256" key="4">
    <source>
        <dbReference type="SAM" id="SignalP"/>
    </source>
</evidence>
<dbReference type="InterPro" id="IPR009048">
    <property type="entry name" value="A-macroglobulin_rcpt-bd"/>
</dbReference>
<dbReference type="Pfam" id="PF07703">
    <property type="entry name" value="A2M_BRD"/>
    <property type="match status" value="1"/>
</dbReference>
<name>A0AAV6GSL4_9TELE</name>
<comment type="caution">
    <text evidence="6">The sequence shown here is derived from an EMBL/GenBank/DDBJ whole genome shotgun (WGS) entry which is preliminary data.</text>
</comment>
<gene>
    <name evidence="6" type="ORF">AALO_G00095660</name>
</gene>
<keyword evidence="7" id="KW-1185">Reference proteome</keyword>
<dbReference type="SUPFAM" id="SSF47686">
    <property type="entry name" value="Anaphylotoxins (complement system)"/>
    <property type="match status" value="1"/>
</dbReference>
<dbReference type="Proteomes" id="UP000823561">
    <property type="component" value="Chromosome 7"/>
</dbReference>
<dbReference type="SMART" id="SM01360">
    <property type="entry name" value="A2M"/>
    <property type="match status" value="1"/>
</dbReference>
<dbReference type="PANTHER" id="PTHR11412">
    <property type="entry name" value="MACROGLOBULIN / COMPLEMENT"/>
    <property type="match status" value="1"/>
</dbReference>
<dbReference type="InterPro" id="IPR041555">
    <property type="entry name" value="MG3"/>
</dbReference>
<dbReference type="PROSITE" id="PS01177">
    <property type="entry name" value="ANAPHYLATOXIN_1"/>
    <property type="match status" value="1"/>
</dbReference>
<feature type="domain" description="Anaphylatoxin-like" evidence="5">
    <location>
        <begin position="680"/>
        <end position="715"/>
    </location>
</feature>
<dbReference type="Pfam" id="PF01835">
    <property type="entry name" value="MG2"/>
    <property type="match status" value="1"/>
</dbReference>
<dbReference type="SUPFAM" id="SSF49410">
    <property type="entry name" value="Alpha-macroglobulin receptor domain"/>
    <property type="match status" value="1"/>
</dbReference>
<keyword evidence="2" id="KW-0964">Secreted</keyword>
<evidence type="ECO:0000256" key="2">
    <source>
        <dbReference type="ARBA" id="ARBA00022525"/>
    </source>
</evidence>
<dbReference type="InterPro" id="IPR008930">
    <property type="entry name" value="Terpenoid_cyclase/PrenylTrfase"/>
</dbReference>
<dbReference type="InterPro" id="IPR050473">
    <property type="entry name" value="A2M/Complement_sys"/>
</dbReference>
<evidence type="ECO:0000259" key="5">
    <source>
        <dbReference type="PROSITE" id="PS01178"/>
    </source>
</evidence>
<accession>A0AAV6GSL4</accession>
<evidence type="ECO:0000313" key="7">
    <source>
        <dbReference type="Proteomes" id="UP000823561"/>
    </source>
</evidence>
<dbReference type="InterPro" id="IPR001599">
    <property type="entry name" value="Macroglobln_a2"/>
</dbReference>
<evidence type="ECO:0000313" key="6">
    <source>
        <dbReference type="EMBL" id="KAG5278143.1"/>
    </source>
</evidence>
<dbReference type="InterPro" id="IPR018081">
    <property type="entry name" value="Anaphylatoxin_comp_syst"/>
</dbReference>
<dbReference type="PROSITE" id="PS01178">
    <property type="entry name" value="ANAPHYLATOXIN_2"/>
    <property type="match status" value="1"/>
</dbReference>
<dbReference type="InterPro" id="IPR002890">
    <property type="entry name" value="MG2"/>
</dbReference>
<sequence>MRVDLVVVCVASVALSLPALSTCDPLFVMSAPNLLRVGSPEYVFVEAQDYKNQDPLQVKIVVSKFPSKDVIVEKTVTLTKPGNFRKIEQIIIPPTDFVNVEKEFVYLQAFFPNHVLEKVILLSFQSGYIFLQTDKTIYTPSSTVYYRIFALTPDLKPTETSVQVDIMNQDGILMSQESITLKDAKGMLSRSYPIPELVSFGTWSLVARFSNTPQKTFTAQFELKEYVLPSFEIILTPRKTFYYVNDDNLEIDIKARYLYGKEVTGMAFVMFGVLIDGQKRSLPHSLQRVKVTGGAGSATLRKEHITSVFPKVDDIVHSSIYVQVSVLTETGSEMVEAEKRGIMIVKSPYTINYKRTPTYFKPGMPFSVIVYVSTPDASPAGGIKVAFKWNEMKEVVTTQNNGIAEHAINTEANWQSLQITATTMDTDLREDRQATQDMRVQPYQTKAGSKNYLHIKVNAGHVGLGDRITLNFNLQVNFEQPHEITYLILSRGKLVETNGIIRQGQTVLSKDLIVTKDMVPSFRIVAYYHVGSEVVSDSVWVDVENTCMGKLKVEVIPKDTRYKPKGKLSLKISGDPGAKVGLVAVDKGVYVLNNKHRLTQSKVWDTVEKLNTACTAGSGKDSMGVFYDAGLVFETNAAGGTAVRQAPTCQTQVKRKRRAVTIMEVQTTAAKNYFGEERQCCVDGMKKNILGYSCERRAEFILDGPKCKVAFLKCCEIISKHRDEERDDILQLARSDLQEDDDLLDELIQDLTSRSNFPESWLWKDVPFDKCSKENCEKTEIGYFPDSITSWQLSAISLSDNGICVSDTLSMEINVDFFMDLKLPYSAVRHEQIEIRAIIHNQLQESMNVRVEWYSTKGVCSVASQSGKYRTTVHVDEMSTLAVPFVIVPIGEPGKYIIEVKAIAMVNGQYVTDGIKKDLLVVSEGVREKVSQTIVLDPNGGIQTNTIPAIDSKRKVLDSPANTYITVQGDDLGVTIEKAISGEVMKNLIRQPSGCSEQNMAYTTMPVIAAHYLDKTKQWDTVGVDKRDTAINFIKKGYNNQVSNHRKPDGYYAVYTNTLPGTWLTAYVAKVFSMASDIISVDNNVICSALRWLILNRQQPDGIFMERAVLRYIDSGDVFGTDSDASMTAFVLIAMQEGSQICNSFQRSMDSAVRYLTGEIHALKNPYAAAMVSYALANAGKLDKSILYKFSHDDGTHWPVRGNHLLTVEATAYALLALVKMREFERAAPVVKWLNEQRGSMGGYSTTQPTIMVFQALAEYRIHAPEAPGKDLQVEISTSGRSGSVTWTWGKGNAFQTRSDKFGLDEELTITTKGKGKGTVFVEHIYYATPKEKNLECEQFSLNVTLMKKAKVEAQDSYQAKETYQLTIDVQFLGNKDSTNMPILDVSIPTGFEVDKADLFKLQEGKDRYIQNWEKDNKLSERGSIIIYLPKVLEFNHL</sequence>
<dbReference type="InterPro" id="IPR000020">
    <property type="entry name" value="Anaphylatoxin/fibulin"/>
</dbReference>
<dbReference type="Gene3D" id="2.60.120.1540">
    <property type="match status" value="1"/>
</dbReference>
<dbReference type="InterPro" id="IPR036595">
    <property type="entry name" value="A-macroglobulin_rcpt-bd_sf"/>
</dbReference>
<dbReference type="InterPro" id="IPR011625">
    <property type="entry name" value="A2M_N_BRD"/>
</dbReference>
<dbReference type="SMART" id="SM00104">
    <property type="entry name" value="ANATO"/>
    <property type="match status" value="1"/>
</dbReference>
<dbReference type="GO" id="GO:0004866">
    <property type="term" value="F:endopeptidase inhibitor activity"/>
    <property type="evidence" value="ECO:0007669"/>
    <property type="project" value="InterPro"/>
</dbReference>
<dbReference type="GO" id="GO:0005615">
    <property type="term" value="C:extracellular space"/>
    <property type="evidence" value="ECO:0007669"/>
    <property type="project" value="InterPro"/>
</dbReference>
<dbReference type="InterPro" id="IPR047565">
    <property type="entry name" value="Alpha-macroglob_thiol-ester_cl"/>
</dbReference>
<keyword evidence="3" id="KW-1015">Disulfide bond</keyword>
<protein>
    <recommendedName>
        <fullName evidence="5">Anaphylatoxin-like domain-containing protein</fullName>
    </recommendedName>
</protein>
<dbReference type="Gene3D" id="2.60.40.1930">
    <property type="match status" value="3"/>
</dbReference>
<evidence type="ECO:0000256" key="1">
    <source>
        <dbReference type="ARBA" id="ARBA00004613"/>
    </source>
</evidence>
<dbReference type="InterPro" id="IPR013783">
    <property type="entry name" value="Ig-like_fold"/>
</dbReference>
<dbReference type="EMBL" id="JADWDJ010000007">
    <property type="protein sequence ID" value="KAG5278143.1"/>
    <property type="molecule type" value="Genomic_DNA"/>
</dbReference>
<dbReference type="CDD" id="cd02896">
    <property type="entry name" value="complement_C3_C4_C5"/>
    <property type="match status" value="1"/>
</dbReference>
<dbReference type="Gene3D" id="1.20.91.20">
    <property type="entry name" value="Anaphylotoxins (complement system)"/>
    <property type="match status" value="1"/>
</dbReference>
<dbReference type="Pfam" id="PF17791">
    <property type="entry name" value="MG3"/>
    <property type="match status" value="1"/>
</dbReference>
<reference evidence="6" key="1">
    <citation type="submission" date="2020-10" db="EMBL/GenBank/DDBJ databases">
        <title>Chromosome-scale genome assembly of the Allis shad, Alosa alosa.</title>
        <authorList>
            <person name="Margot Z."/>
            <person name="Christophe K."/>
            <person name="Cabau C."/>
            <person name="Louis A."/>
            <person name="Berthelot C."/>
            <person name="Parey E."/>
            <person name="Roest Crollius H."/>
            <person name="Montfort J."/>
            <person name="Robinson-Rechavi M."/>
            <person name="Bucao C."/>
            <person name="Bouchez O."/>
            <person name="Gislard M."/>
            <person name="Lluch J."/>
            <person name="Milhes M."/>
            <person name="Lampietro C."/>
            <person name="Lopez Roques C."/>
            <person name="Donnadieu C."/>
            <person name="Braasch I."/>
            <person name="Desvignes T."/>
            <person name="Postlethwait J."/>
            <person name="Bobe J."/>
            <person name="Guiguen Y."/>
        </authorList>
    </citation>
    <scope>NUCLEOTIDE SEQUENCE</scope>
    <source>
        <strain evidence="6">M-15738</strain>
        <tissue evidence="6">Blood</tissue>
    </source>
</reference>
<dbReference type="FunFam" id="2.60.40.1940:FF:000001">
    <property type="entry name" value="Complement component C3"/>
    <property type="match status" value="1"/>
</dbReference>
<dbReference type="InterPro" id="IPR041425">
    <property type="entry name" value="C3/4/5_MG1"/>
</dbReference>
<evidence type="ECO:0000256" key="3">
    <source>
        <dbReference type="ARBA" id="ARBA00023157"/>
    </source>
</evidence>
<comment type="subcellular location">
    <subcellularLocation>
        <location evidence="1">Secreted</location>
    </subcellularLocation>
</comment>
<proteinExistence type="predicted"/>
<dbReference type="PANTHER" id="PTHR11412:SF81">
    <property type="entry name" value="COMPLEMENT C3"/>
    <property type="match status" value="1"/>
</dbReference>
<dbReference type="SMART" id="SM01419">
    <property type="entry name" value="Thiol-ester_cl"/>
    <property type="match status" value="1"/>
</dbReference>
<dbReference type="SUPFAM" id="SSF48239">
    <property type="entry name" value="Terpenoid cyclases/Protein prenyltransferases"/>
    <property type="match status" value="1"/>
</dbReference>
<dbReference type="FunFam" id="2.60.40.1930:FF:000006">
    <property type="entry name" value="Complement C3"/>
    <property type="match status" value="1"/>
</dbReference>
<organism evidence="6 7">
    <name type="scientific">Alosa alosa</name>
    <name type="common">allis shad</name>
    <dbReference type="NCBI Taxonomy" id="278164"/>
    <lineage>
        <taxon>Eukaryota</taxon>
        <taxon>Metazoa</taxon>
        <taxon>Chordata</taxon>
        <taxon>Craniata</taxon>
        <taxon>Vertebrata</taxon>
        <taxon>Euteleostomi</taxon>
        <taxon>Actinopterygii</taxon>
        <taxon>Neopterygii</taxon>
        <taxon>Teleostei</taxon>
        <taxon>Clupei</taxon>
        <taxon>Clupeiformes</taxon>
        <taxon>Clupeoidei</taxon>
        <taxon>Clupeidae</taxon>
        <taxon>Alosa</taxon>
    </lineage>
</organism>
<dbReference type="Pfam" id="PF01821">
    <property type="entry name" value="ANATO"/>
    <property type="match status" value="1"/>
</dbReference>
<dbReference type="Gene3D" id="2.60.40.690">
    <property type="entry name" value="Alpha-macroglobulin, receptor-binding domain"/>
    <property type="match status" value="1"/>
</dbReference>
<feature type="chain" id="PRO_5043775604" description="Anaphylatoxin-like domain-containing protein" evidence="4">
    <location>
        <begin position="24"/>
        <end position="1438"/>
    </location>
</feature>
<dbReference type="Gene3D" id="2.60.40.1940">
    <property type="match status" value="1"/>
</dbReference>
<dbReference type="InterPro" id="IPR011626">
    <property type="entry name" value="Alpha-macroglobulin_TED"/>
</dbReference>
<feature type="signal peptide" evidence="4">
    <location>
        <begin position="1"/>
        <end position="23"/>
    </location>
</feature>